<reference evidence="1 2" key="1">
    <citation type="submission" date="2015-10" db="EMBL/GenBank/DDBJ databases">
        <title>Draft genome sequence of Salegentibacter salinarum KCTC 12975.</title>
        <authorList>
            <person name="Lin W."/>
            <person name="Zheng Q."/>
        </authorList>
    </citation>
    <scope>NUCLEOTIDE SEQUENCE [LARGE SCALE GENOMIC DNA]</scope>
    <source>
        <strain evidence="1 2">KCTC 12975</strain>
    </source>
</reference>
<dbReference type="RefSeq" id="WP_079713263.1">
    <property type="nucleotide sequence ID" value="NZ_FUZC01000008.1"/>
</dbReference>
<organism evidence="1 2">
    <name type="scientific">Salegentibacter salinarum</name>
    <dbReference type="NCBI Taxonomy" id="447422"/>
    <lineage>
        <taxon>Bacteria</taxon>
        <taxon>Pseudomonadati</taxon>
        <taxon>Bacteroidota</taxon>
        <taxon>Flavobacteriia</taxon>
        <taxon>Flavobacteriales</taxon>
        <taxon>Flavobacteriaceae</taxon>
        <taxon>Salegentibacter</taxon>
    </lineage>
</organism>
<comment type="caution">
    <text evidence="1">The sequence shown here is derived from an EMBL/GenBank/DDBJ whole genome shotgun (WGS) entry which is preliminary data.</text>
</comment>
<name>A0A2N0TMD3_9FLAO</name>
<gene>
    <name evidence="1" type="ORF">APR41_11525</name>
</gene>
<evidence type="ECO:0000313" key="2">
    <source>
        <dbReference type="Proteomes" id="UP000232673"/>
    </source>
</evidence>
<dbReference type="EMBL" id="LKTS01000048">
    <property type="protein sequence ID" value="PKD15900.1"/>
    <property type="molecule type" value="Genomic_DNA"/>
</dbReference>
<accession>A0A2N0TMD3</accession>
<dbReference type="OrthoDB" id="1488818at2"/>
<dbReference type="STRING" id="447422.SAMN05660903_02202"/>
<evidence type="ECO:0008006" key="3">
    <source>
        <dbReference type="Google" id="ProtNLM"/>
    </source>
</evidence>
<dbReference type="Pfam" id="PF13585">
    <property type="entry name" value="CHU_C"/>
    <property type="match status" value="1"/>
</dbReference>
<proteinExistence type="predicted"/>
<sequence length="612" mass="68428">MKQEILLLFCIFLLYGSFSVFGQGSSCESLDPFCAGDEELVFPNSNANNSNIVNGEPGPDYGCLLSQPYPAWFYLQVEETGNLRFDISQFQNEDGGGSQYDVDFIVWGPFDRTEDYCTNDSLSELNIVDCSYEPDTVEQMYIPNAEAGQVYVVLITNYEELPGFISLRQTNSDQANSGSTDCGILDEVLGPDRFLCGEEETTLDATTDGVERYEWYRFDENTNDFDIIANEENPTLTVNDSGRYKVIVYENITAQADEDEIEITFYNAPVATVPEDLYICDPNQTTIDLSDASAEILTGNTSEEDYRVNFYESTQDLEDENPISNPTAFPMEEAREILAQVQGVESGCLSNEVRFNVDLTFVPENFLPGESVVCVDLDGTVLAQQGIGEDLGADYDYEWIAEGNTIGSEAVLNFTETPDFNNVSLIVTDNRSGCTIEFNTILLIYSRPESVEVEIEGSDFTGGYIISAEAIAGVGDETTYEYRADNGGWQESPVFRNLDPGNHTISAREINGCGITTSEQFYLVGYPRFFTPNSDGYNDTWNIENTTEIQITKLYVFDRYGKLIKELTPGGEGWDGAYNGRTLPADDYWFRVEFEMQDGTNDHYGANFTLKR</sequence>
<dbReference type="InterPro" id="IPR026341">
    <property type="entry name" value="T9SS_type_B"/>
</dbReference>
<dbReference type="AlphaFoldDB" id="A0A2N0TMD3"/>
<keyword evidence="2" id="KW-1185">Reference proteome</keyword>
<dbReference type="Proteomes" id="UP000232673">
    <property type="component" value="Unassembled WGS sequence"/>
</dbReference>
<evidence type="ECO:0000313" key="1">
    <source>
        <dbReference type="EMBL" id="PKD15900.1"/>
    </source>
</evidence>
<dbReference type="NCBIfam" id="TIGR04131">
    <property type="entry name" value="Bac_Flav_CTERM"/>
    <property type="match status" value="1"/>
</dbReference>
<protein>
    <recommendedName>
        <fullName evidence="3">Ig-like domain-containing protein</fullName>
    </recommendedName>
</protein>